<protein>
    <recommendedName>
        <fullName evidence="5">Secreted protein</fullName>
    </recommendedName>
</protein>
<dbReference type="HOGENOM" id="CLU_785593_0_0_1"/>
<reference evidence="4" key="1">
    <citation type="journal article" date="2011" name="Proc. Natl. Acad. Sci. U.S.A.">
        <title>Obligate biotrophy features unraveled by the genomic analysis of rust fungi.</title>
        <authorList>
            <person name="Duplessis S."/>
            <person name="Cuomo C.A."/>
            <person name="Lin Y.-C."/>
            <person name="Aerts A."/>
            <person name="Tisserant E."/>
            <person name="Veneault-Fourrey C."/>
            <person name="Joly D.L."/>
            <person name="Hacquard S."/>
            <person name="Amselem J."/>
            <person name="Cantarel B.L."/>
            <person name="Chiu R."/>
            <person name="Coutinho P.M."/>
            <person name="Feau N."/>
            <person name="Field M."/>
            <person name="Frey P."/>
            <person name="Gelhaye E."/>
            <person name="Goldberg J."/>
            <person name="Grabherr M.G."/>
            <person name="Kodira C.D."/>
            <person name="Kohler A."/>
            <person name="Kuees U."/>
            <person name="Lindquist E.A."/>
            <person name="Lucas S.M."/>
            <person name="Mago R."/>
            <person name="Mauceli E."/>
            <person name="Morin E."/>
            <person name="Murat C."/>
            <person name="Pangilinan J.L."/>
            <person name="Park R."/>
            <person name="Pearson M."/>
            <person name="Quesneville H."/>
            <person name="Rouhier N."/>
            <person name="Sakthikumar S."/>
            <person name="Salamov A.A."/>
            <person name="Schmutz J."/>
            <person name="Selles B."/>
            <person name="Shapiro H."/>
            <person name="Tanguay P."/>
            <person name="Tuskan G.A."/>
            <person name="Henrissat B."/>
            <person name="Van de Peer Y."/>
            <person name="Rouze P."/>
            <person name="Ellis J.G."/>
            <person name="Dodds P.N."/>
            <person name="Schein J.E."/>
            <person name="Zhong S."/>
            <person name="Hamelin R.C."/>
            <person name="Grigoriev I.V."/>
            <person name="Szabo L.J."/>
            <person name="Martin F."/>
        </authorList>
    </citation>
    <scope>NUCLEOTIDE SEQUENCE [LARGE SCALE GENOMIC DNA]</scope>
    <source>
        <strain evidence="4">98AG31 / pathotype 3-4-7</strain>
    </source>
</reference>
<dbReference type="EMBL" id="GL883096">
    <property type="protein sequence ID" value="EGG09868.1"/>
    <property type="molecule type" value="Genomic_DNA"/>
</dbReference>
<evidence type="ECO:0000313" key="3">
    <source>
        <dbReference type="EMBL" id="EGG09868.1"/>
    </source>
</evidence>
<dbReference type="VEuPathDB" id="FungiDB:MELLADRAFT_71192"/>
<evidence type="ECO:0008006" key="5">
    <source>
        <dbReference type="Google" id="ProtNLM"/>
    </source>
</evidence>
<feature type="compositionally biased region" description="Basic and acidic residues" evidence="1">
    <location>
        <begin position="207"/>
        <end position="270"/>
    </location>
</feature>
<dbReference type="GeneID" id="18931753"/>
<dbReference type="InParanoid" id="F4RD69"/>
<dbReference type="eggNOG" id="ENOG502SCUD">
    <property type="taxonomic scope" value="Eukaryota"/>
</dbReference>
<accession>F4RD69</accession>
<keyword evidence="4" id="KW-1185">Reference proteome</keyword>
<gene>
    <name evidence="3" type="ORF">MELLADRAFT_71192</name>
</gene>
<evidence type="ECO:0000313" key="4">
    <source>
        <dbReference type="Proteomes" id="UP000001072"/>
    </source>
</evidence>
<name>F4RD69_MELLP</name>
<dbReference type="RefSeq" id="XP_007406922.1">
    <property type="nucleotide sequence ID" value="XM_007406860.1"/>
</dbReference>
<dbReference type="KEGG" id="mlr:MELLADRAFT_71192"/>
<dbReference type="AlphaFoldDB" id="F4RD69"/>
<dbReference type="Proteomes" id="UP000001072">
    <property type="component" value="Unassembled WGS sequence"/>
</dbReference>
<feature type="signal peptide" evidence="2">
    <location>
        <begin position="1"/>
        <end position="23"/>
    </location>
</feature>
<keyword evidence="2" id="KW-0732">Signal</keyword>
<proteinExistence type="predicted"/>
<sequence length="326" mass="35944">MPSLVRTAIIVSVVLSLAHSISAGGRCCPGDNICSGCWMCKGSDLRDCWDQATPMPTKCEAISDLQEKAACYCKGYAAIAKCWSRGTCCTEYAPTLAVATDLCNLASWPSDQITSARLDHCVKEAARVADAIWHNDSGVDVPKAQSSIEPYAGGPVATGVAHVKPKPVHSESYVGSPADPPPPTSSQNRYQKHKSSASHHHPSSHSHLAEKERKKKAAMEKKKQHYEEKKKKKEWEAKQRAKKLADKKWKEHHHQDKGAKHSERGEGCKEKRNHTKRASYTTLNVSPAEMNDMRLGKRNVLCGIDFQGVKHPSTVPELVQKAYDEI</sequence>
<evidence type="ECO:0000256" key="2">
    <source>
        <dbReference type="SAM" id="SignalP"/>
    </source>
</evidence>
<dbReference type="OrthoDB" id="2505917at2759"/>
<feature type="region of interest" description="Disordered" evidence="1">
    <location>
        <begin position="167"/>
        <end position="276"/>
    </location>
</feature>
<evidence type="ECO:0000256" key="1">
    <source>
        <dbReference type="SAM" id="MobiDB-lite"/>
    </source>
</evidence>
<feature type="chain" id="PRO_5003315052" description="Secreted protein" evidence="2">
    <location>
        <begin position="24"/>
        <end position="326"/>
    </location>
</feature>
<feature type="compositionally biased region" description="Basic residues" evidence="1">
    <location>
        <begin position="190"/>
        <end position="204"/>
    </location>
</feature>
<organism evidence="4">
    <name type="scientific">Melampsora larici-populina (strain 98AG31 / pathotype 3-4-7)</name>
    <name type="common">Poplar leaf rust fungus</name>
    <dbReference type="NCBI Taxonomy" id="747676"/>
    <lineage>
        <taxon>Eukaryota</taxon>
        <taxon>Fungi</taxon>
        <taxon>Dikarya</taxon>
        <taxon>Basidiomycota</taxon>
        <taxon>Pucciniomycotina</taxon>
        <taxon>Pucciniomycetes</taxon>
        <taxon>Pucciniales</taxon>
        <taxon>Melampsoraceae</taxon>
        <taxon>Melampsora</taxon>
    </lineage>
</organism>